<comment type="caution">
    <text evidence="14">The sequence shown here is derived from an EMBL/GenBank/DDBJ whole genome shotgun (WGS) entry which is preliminary data.</text>
</comment>
<accession>A0AAE1XAN5</accession>
<feature type="compositionally biased region" description="Pro residues" evidence="11">
    <location>
        <begin position="125"/>
        <end position="135"/>
    </location>
</feature>
<feature type="signal peptide" evidence="12">
    <location>
        <begin position="1"/>
        <end position="26"/>
    </location>
</feature>
<comment type="similarity">
    <text evidence="2">Belongs to the plant LTP family.</text>
</comment>
<evidence type="ECO:0000256" key="4">
    <source>
        <dbReference type="ARBA" id="ARBA00022475"/>
    </source>
</evidence>
<keyword evidence="4" id="KW-1003">Cell membrane</keyword>
<keyword evidence="3" id="KW-0813">Transport</keyword>
<keyword evidence="9" id="KW-0325">Glycoprotein</keyword>
<keyword evidence="8" id="KW-1015">Disulfide bond</keyword>
<dbReference type="Proteomes" id="UP001289374">
    <property type="component" value="Unassembled WGS sequence"/>
</dbReference>
<dbReference type="PANTHER" id="PTHR33044">
    <property type="entry name" value="BIFUNCTIONAL INHIBITOR/LIPID-TRANSFER PROTEIN/SEED STORAGE 2S ALBUMIN SUPERFAMILY PROTEIN-RELATED"/>
    <property type="match status" value="1"/>
</dbReference>
<dbReference type="GO" id="GO:0005886">
    <property type="term" value="C:plasma membrane"/>
    <property type="evidence" value="ECO:0007669"/>
    <property type="project" value="UniProtKB-SubCell"/>
</dbReference>
<dbReference type="GO" id="GO:0006869">
    <property type="term" value="P:lipid transport"/>
    <property type="evidence" value="ECO:0007669"/>
    <property type="project" value="InterPro"/>
</dbReference>
<proteinExistence type="inferred from homology"/>
<evidence type="ECO:0000256" key="6">
    <source>
        <dbReference type="ARBA" id="ARBA00022729"/>
    </source>
</evidence>
<organism evidence="14 15">
    <name type="scientific">Sesamum angolense</name>
    <dbReference type="NCBI Taxonomy" id="2727404"/>
    <lineage>
        <taxon>Eukaryota</taxon>
        <taxon>Viridiplantae</taxon>
        <taxon>Streptophyta</taxon>
        <taxon>Embryophyta</taxon>
        <taxon>Tracheophyta</taxon>
        <taxon>Spermatophyta</taxon>
        <taxon>Magnoliopsida</taxon>
        <taxon>eudicotyledons</taxon>
        <taxon>Gunneridae</taxon>
        <taxon>Pentapetalae</taxon>
        <taxon>asterids</taxon>
        <taxon>lamiids</taxon>
        <taxon>Lamiales</taxon>
        <taxon>Pedaliaceae</taxon>
        <taxon>Sesamum</taxon>
    </lineage>
</organism>
<evidence type="ECO:0000256" key="12">
    <source>
        <dbReference type="SAM" id="SignalP"/>
    </source>
</evidence>
<reference evidence="14" key="2">
    <citation type="journal article" date="2024" name="Plant">
        <title>Genomic evolution and insights into agronomic trait innovations of Sesamum species.</title>
        <authorList>
            <person name="Miao H."/>
            <person name="Wang L."/>
            <person name="Qu L."/>
            <person name="Liu H."/>
            <person name="Sun Y."/>
            <person name="Le M."/>
            <person name="Wang Q."/>
            <person name="Wei S."/>
            <person name="Zheng Y."/>
            <person name="Lin W."/>
            <person name="Duan Y."/>
            <person name="Cao H."/>
            <person name="Xiong S."/>
            <person name="Wang X."/>
            <person name="Wei L."/>
            <person name="Li C."/>
            <person name="Ma Q."/>
            <person name="Ju M."/>
            <person name="Zhao R."/>
            <person name="Li G."/>
            <person name="Mu C."/>
            <person name="Tian Q."/>
            <person name="Mei H."/>
            <person name="Zhang T."/>
            <person name="Gao T."/>
            <person name="Zhang H."/>
        </authorList>
    </citation>
    <scope>NUCLEOTIDE SEQUENCE</scope>
    <source>
        <strain evidence="14">K16</strain>
    </source>
</reference>
<evidence type="ECO:0000256" key="7">
    <source>
        <dbReference type="ARBA" id="ARBA00023121"/>
    </source>
</evidence>
<evidence type="ECO:0000256" key="2">
    <source>
        <dbReference type="ARBA" id="ARBA00009748"/>
    </source>
</evidence>
<evidence type="ECO:0000313" key="14">
    <source>
        <dbReference type="EMBL" id="KAK4408091.1"/>
    </source>
</evidence>
<keyword evidence="5" id="KW-0336">GPI-anchor</keyword>
<keyword evidence="6 12" id="KW-0732">Signal</keyword>
<dbReference type="CDD" id="cd00010">
    <property type="entry name" value="AAI_LTSS"/>
    <property type="match status" value="1"/>
</dbReference>
<dbReference type="GO" id="GO:0098552">
    <property type="term" value="C:side of membrane"/>
    <property type="evidence" value="ECO:0007669"/>
    <property type="project" value="UniProtKB-KW"/>
</dbReference>
<keyword evidence="7" id="KW-0446">Lipid-binding</keyword>
<evidence type="ECO:0000313" key="15">
    <source>
        <dbReference type="Proteomes" id="UP001289374"/>
    </source>
</evidence>
<feature type="compositionally biased region" description="Low complexity" evidence="11">
    <location>
        <begin position="136"/>
        <end position="168"/>
    </location>
</feature>
<dbReference type="InterPro" id="IPR043325">
    <property type="entry name" value="LTSS"/>
</dbReference>
<name>A0AAE1XAN5_9LAMI</name>
<dbReference type="InterPro" id="IPR000528">
    <property type="entry name" value="Plant_nsLTP"/>
</dbReference>
<dbReference type="EMBL" id="JACGWL010000002">
    <property type="protein sequence ID" value="KAK4408091.1"/>
    <property type="molecule type" value="Genomic_DNA"/>
</dbReference>
<feature type="domain" description="Bifunctional inhibitor/plant lipid transfer protein/seed storage helical" evidence="13">
    <location>
        <begin position="32"/>
        <end position="111"/>
    </location>
</feature>
<evidence type="ECO:0000256" key="1">
    <source>
        <dbReference type="ARBA" id="ARBA00004609"/>
    </source>
</evidence>
<dbReference type="SUPFAM" id="SSF47699">
    <property type="entry name" value="Bifunctional inhibitor/lipid-transfer protein/seed storage 2S albumin"/>
    <property type="match status" value="1"/>
</dbReference>
<evidence type="ECO:0000256" key="5">
    <source>
        <dbReference type="ARBA" id="ARBA00022622"/>
    </source>
</evidence>
<evidence type="ECO:0000256" key="9">
    <source>
        <dbReference type="ARBA" id="ARBA00023180"/>
    </source>
</evidence>
<dbReference type="GO" id="GO:0008289">
    <property type="term" value="F:lipid binding"/>
    <property type="evidence" value="ECO:0007669"/>
    <property type="project" value="UniProtKB-KW"/>
</dbReference>
<feature type="chain" id="PRO_5042017933" description="Bifunctional inhibitor/plant lipid transfer protein/seed storage helical domain-containing protein" evidence="12">
    <location>
        <begin position="27"/>
        <end position="243"/>
    </location>
</feature>
<feature type="region of interest" description="Disordered" evidence="11">
    <location>
        <begin position="125"/>
        <end position="187"/>
    </location>
</feature>
<dbReference type="InterPro" id="IPR036312">
    <property type="entry name" value="Bifun_inhib/LTP/seed_sf"/>
</dbReference>
<dbReference type="PRINTS" id="PR00382">
    <property type="entry name" value="LIPIDTRNSFER"/>
</dbReference>
<dbReference type="SMART" id="SM00499">
    <property type="entry name" value="AAI"/>
    <property type="match status" value="1"/>
</dbReference>
<evidence type="ECO:0000256" key="8">
    <source>
        <dbReference type="ARBA" id="ARBA00023157"/>
    </source>
</evidence>
<evidence type="ECO:0000256" key="11">
    <source>
        <dbReference type="SAM" id="MobiDB-lite"/>
    </source>
</evidence>
<evidence type="ECO:0000259" key="13">
    <source>
        <dbReference type="SMART" id="SM00499"/>
    </source>
</evidence>
<evidence type="ECO:0000256" key="10">
    <source>
        <dbReference type="ARBA" id="ARBA00023288"/>
    </source>
</evidence>
<reference evidence="14" key="1">
    <citation type="submission" date="2020-06" db="EMBL/GenBank/DDBJ databases">
        <authorList>
            <person name="Li T."/>
            <person name="Hu X."/>
            <person name="Zhang T."/>
            <person name="Song X."/>
            <person name="Zhang H."/>
            <person name="Dai N."/>
            <person name="Sheng W."/>
            <person name="Hou X."/>
            <person name="Wei L."/>
        </authorList>
    </citation>
    <scope>NUCLEOTIDE SEQUENCE</scope>
    <source>
        <strain evidence="14">K16</strain>
        <tissue evidence="14">Leaf</tissue>
    </source>
</reference>
<dbReference type="Gene3D" id="1.10.110.10">
    <property type="entry name" value="Plant lipid-transfer and hydrophobic proteins"/>
    <property type="match status" value="1"/>
</dbReference>
<evidence type="ECO:0000256" key="3">
    <source>
        <dbReference type="ARBA" id="ARBA00022448"/>
    </source>
</evidence>
<protein>
    <recommendedName>
        <fullName evidence="13">Bifunctional inhibitor/plant lipid transfer protein/seed storage helical domain-containing protein</fullName>
    </recommendedName>
</protein>
<dbReference type="AlphaFoldDB" id="A0AAE1XAN5"/>
<dbReference type="Pfam" id="PF14368">
    <property type="entry name" value="LTP_2"/>
    <property type="match status" value="1"/>
</dbReference>
<gene>
    <name evidence="14" type="ORF">Sango_0390100</name>
</gene>
<dbReference type="InterPro" id="IPR016140">
    <property type="entry name" value="Bifunc_inhib/LTP/seed_store"/>
</dbReference>
<comment type="subcellular location">
    <subcellularLocation>
        <location evidence="1">Cell membrane</location>
        <topology evidence="1">Lipid-anchor</topology>
        <topology evidence="1">GPI-anchor</topology>
    </subcellularLocation>
</comment>
<keyword evidence="5" id="KW-0472">Membrane</keyword>
<keyword evidence="10" id="KW-0449">Lipoprotein</keyword>
<keyword evidence="15" id="KW-1185">Reference proteome</keyword>
<sequence length="243" mass="24475">MAHRRSCLCASVAMFLFISSVIRAKAQISTPCTSSVISSFTPCFNYLTGSSGAGSSPTQDCCNSLRSLMTDNVDCACLIITGNVPVSIPFINANLAISLPRVCKNSVPLQCKASGVPLPPPGPVLFGPTPAPAAPAPHGHPAAPAPDHGHPAAPAPDHGHPAAPAPHAHSPRASKATTGAVAAPPPVESFDVAPASPPRFSLGPSVNPGVRPVVNPNAASGPSTMSLPSLLLILVGTMASQCM</sequence>